<name>A0A565AYT3_9BRAS</name>
<evidence type="ECO:0000259" key="1">
    <source>
        <dbReference type="Pfam" id="PF08268"/>
    </source>
</evidence>
<sequence length="264" mass="30950">MRFCLGFVGLSLGRQYVVEFVVANPVTKQEIRLPDLERRRVLKIYLAVNKTCKMLRVLAALRLLEDIIYYHVCRLDVDPATYEWDHLRQRGISDQLIASSAYDMYLRFDVINELLDFVLTPMDIDDTGYNIARNLIDYNGRLASIVRKFEYEMFSGFTMWLLDFANKNCTNRELVFSPDPKWIDYLSGKYWSCPRFSNDGEIIFATRHMPGLPFTIVFYDHEKNKMKREEIDGPEDVLPFRIGQLGHSRDFVSQHLFCATNTIP</sequence>
<gene>
    <name evidence="2" type="ORF">ANE_LOCUS4234</name>
</gene>
<dbReference type="EMBL" id="CABITT030000002">
    <property type="protein sequence ID" value="VVA93789.1"/>
    <property type="molecule type" value="Genomic_DNA"/>
</dbReference>
<proteinExistence type="predicted"/>
<dbReference type="AlphaFoldDB" id="A0A565AYT3"/>
<dbReference type="Pfam" id="PF08268">
    <property type="entry name" value="FBA_3"/>
    <property type="match status" value="1"/>
</dbReference>
<dbReference type="InterPro" id="IPR013187">
    <property type="entry name" value="F-box-assoc_dom_typ3"/>
</dbReference>
<accession>A0A565AYT3</accession>
<keyword evidence="3" id="KW-1185">Reference proteome</keyword>
<dbReference type="Proteomes" id="UP000489600">
    <property type="component" value="Unassembled WGS sequence"/>
</dbReference>
<comment type="caution">
    <text evidence="2">The sequence shown here is derived from an EMBL/GenBank/DDBJ whole genome shotgun (WGS) entry which is preliminary data.</text>
</comment>
<organism evidence="2 3">
    <name type="scientific">Arabis nemorensis</name>
    <dbReference type="NCBI Taxonomy" id="586526"/>
    <lineage>
        <taxon>Eukaryota</taxon>
        <taxon>Viridiplantae</taxon>
        <taxon>Streptophyta</taxon>
        <taxon>Embryophyta</taxon>
        <taxon>Tracheophyta</taxon>
        <taxon>Spermatophyta</taxon>
        <taxon>Magnoliopsida</taxon>
        <taxon>eudicotyledons</taxon>
        <taxon>Gunneridae</taxon>
        <taxon>Pentapetalae</taxon>
        <taxon>rosids</taxon>
        <taxon>malvids</taxon>
        <taxon>Brassicales</taxon>
        <taxon>Brassicaceae</taxon>
        <taxon>Arabideae</taxon>
        <taxon>Arabis</taxon>
    </lineage>
</organism>
<protein>
    <recommendedName>
        <fullName evidence="1">F-box associated beta-propeller type 3 domain-containing protein</fullName>
    </recommendedName>
</protein>
<evidence type="ECO:0000313" key="3">
    <source>
        <dbReference type="Proteomes" id="UP000489600"/>
    </source>
</evidence>
<feature type="domain" description="F-box associated beta-propeller type 3" evidence="1">
    <location>
        <begin position="103"/>
        <end position="237"/>
    </location>
</feature>
<reference evidence="2" key="1">
    <citation type="submission" date="2019-07" db="EMBL/GenBank/DDBJ databases">
        <authorList>
            <person name="Dittberner H."/>
        </authorList>
    </citation>
    <scope>NUCLEOTIDE SEQUENCE [LARGE SCALE GENOMIC DNA]</scope>
</reference>
<evidence type="ECO:0000313" key="2">
    <source>
        <dbReference type="EMBL" id="VVA93789.1"/>
    </source>
</evidence>